<evidence type="ECO:0000256" key="1">
    <source>
        <dbReference type="SAM" id="MobiDB-lite"/>
    </source>
</evidence>
<name>A0A1Y1USY6_9TREE</name>
<dbReference type="OrthoDB" id="2565337at2759"/>
<dbReference type="AlphaFoldDB" id="A0A1Y1USY6"/>
<dbReference type="STRING" id="4999.A0A1Y1USY6"/>
<evidence type="ECO:0000313" key="2">
    <source>
        <dbReference type="EMBL" id="ORX41121.1"/>
    </source>
</evidence>
<dbReference type="EMBL" id="NBSH01000001">
    <property type="protein sequence ID" value="ORX41121.1"/>
    <property type="molecule type" value="Genomic_DNA"/>
</dbReference>
<sequence>MSTKRSAPISPASVKKVKVDDDPKTPRDGSKELTKGAKWMVAQVEKMQEYHTACLKVVTVIIQYRTYARQMRMKNPQIPPGLMQQLQSYWESYEAIKRHVEWYMTQNALHASTPSRPPPITSSPIAPIVPPLSAIQTEVPKSSPIPLSTASMLAYDNQSIEAPSVAPPNLPTVPAVPSVPAPKPIPAFAQDLGGMSGTSTTDQLDLSSLGMEELSALLNDNNANPFGDGSSSDFLAGMFDDSNSAETDKLLASLSQPAGDGQATQADAQTFDFDFGTEQADMAELAGLFGTETKQDAEVKETAPVAPVADVQQTGGPKGHVKRPSIGVGSTPNIPPETPQIPSVEVPAPTAETKPDPPSAQVQEASENPEPTFGEEQDYDLSNIDLEDFNFGDGSMPNVEGDEFESLFAEFK</sequence>
<feature type="region of interest" description="Disordered" evidence="1">
    <location>
        <begin position="310"/>
        <end position="377"/>
    </location>
</feature>
<dbReference type="GeneID" id="33560809"/>
<dbReference type="Proteomes" id="UP000193218">
    <property type="component" value="Unassembled WGS sequence"/>
</dbReference>
<feature type="compositionally biased region" description="Basic and acidic residues" evidence="1">
    <location>
        <begin position="17"/>
        <end position="32"/>
    </location>
</feature>
<comment type="caution">
    <text evidence="2">The sequence shown here is derived from an EMBL/GenBank/DDBJ whole genome shotgun (WGS) entry which is preliminary data.</text>
</comment>
<organism evidence="2 3">
    <name type="scientific">Kockovaella imperatae</name>
    <dbReference type="NCBI Taxonomy" id="4999"/>
    <lineage>
        <taxon>Eukaryota</taxon>
        <taxon>Fungi</taxon>
        <taxon>Dikarya</taxon>
        <taxon>Basidiomycota</taxon>
        <taxon>Agaricomycotina</taxon>
        <taxon>Tremellomycetes</taxon>
        <taxon>Tremellales</taxon>
        <taxon>Cuniculitremaceae</taxon>
        <taxon>Kockovaella</taxon>
    </lineage>
</organism>
<keyword evidence="3" id="KW-1185">Reference proteome</keyword>
<dbReference type="InParanoid" id="A0A1Y1USY6"/>
<protein>
    <submittedName>
        <fullName evidence="2">Uncharacterized protein</fullName>
    </submittedName>
</protein>
<feature type="region of interest" description="Disordered" evidence="1">
    <location>
        <begin position="1"/>
        <end position="32"/>
    </location>
</feature>
<reference evidence="2 3" key="1">
    <citation type="submission" date="2017-03" db="EMBL/GenBank/DDBJ databases">
        <title>Widespread Adenine N6-methylation of Active Genes in Fungi.</title>
        <authorList>
            <consortium name="DOE Joint Genome Institute"/>
            <person name="Mondo S.J."/>
            <person name="Dannebaum R.O."/>
            <person name="Kuo R.C."/>
            <person name="Louie K.B."/>
            <person name="Bewick A.J."/>
            <person name="Labutti K."/>
            <person name="Haridas S."/>
            <person name="Kuo A."/>
            <person name="Salamov A."/>
            <person name="Ahrendt S.R."/>
            <person name="Lau R."/>
            <person name="Bowen B.P."/>
            <person name="Lipzen A."/>
            <person name="Sullivan W."/>
            <person name="Andreopoulos W.B."/>
            <person name="Clum A."/>
            <person name="Lindquist E."/>
            <person name="Daum C."/>
            <person name="Northen T.R."/>
            <person name="Ramamoorthy G."/>
            <person name="Schmitz R.J."/>
            <person name="Gryganskyi A."/>
            <person name="Culley D."/>
            <person name="Magnuson J."/>
            <person name="James T.Y."/>
            <person name="O'Malley M.A."/>
            <person name="Stajich J.E."/>
            <person name="Spatafora J.W."/>
            <person name="Visel A."/>
            <person name="Grigoriev I.V."/>
        </authorList>
    </citation>
    <scope>NUCLEOTIDE SEQUENCE [LARGE SCALE GENOMIC DNA]</scope>
    <source>
        <strain evidence="2 3">NRRL Y-17943</strain>
    </source>
</reference>
<accession>A0A1Y1USY6</accession>
<gene>
    <name evidence="2" type="ORF">BD324DRAFT_678509</name>
</gene>
<proteinExistence type="predicted"/>
<evidence type="ECO:0000313" key="3">
    <source>
        <dbReference type="Proteomes" id="UP000193218"/>
    </source>
</evidence>
<dbReference type="RefSeq" id="XP_021874800.1">
    <property type="nucleotide sequence ID" value="XM_022019000.1"/>
</dbReference>